<dbReference type="InterPro" id="IPR020476">
    <property type="entry name" value="Nudix_hydrolase"/>
</dbReference>
<feature type="region of interest" description="Disordered" evidence="4">
    <location>
        <begin position="1"/>
        <end position="27"/>
    </location>
</feature>
<dbReference type="EC" id="3.6.-.-" evidence="6"/>
<dbReference type="GO" id="GO:0016787">
    <property type="term" value="F:hydrolase activity"/>
    <property type="evidence" value="ECO:0007669"/>
    <property type="project" value="UniProtKB-KW"/>
</dbReference>
<name>A0ABV9Y1Y4_9PSEU</name>
<reference evidence="7" key="1">
    <citation type="journal article" date="2019" name="Int. J. Syst. Evol. Microbiol.">
        <title>The Global Catalogue of Microorganisms (GCM) 10K type strain sequencing project: providing services to taxonomists for standard genome sequencing and annotation.</title>
        <authorList>
            <consortium name="The Broad Institute Genomics Platform"/>
            <consortium name="The Broad Institute Genome Sequencing Center for Infectious Disease"/>
            <person name="Wu L."/>
            <person name="Ma J."/>
        </authorList>
    </citation>
    <scope>NUCLEOTIDE SEQUENCE [LARGE SCALE GENOMIC DNA]</scope>
    <source>
        <strain evidence="7">KCTC 12848</strain>
    </source>
</reference>
<protein>
    <submittedName>
        <fullName evidence="6">NUDIX hydrolase</fullName>
        <ecNumber evidence="6">3.6.-.-</ecNumber>
    </submittedName>
</protein>
<dbReference type="PRINTS" id="PR00502">
    <property type="entry name" value="NUDIXFAMILY"/>
</dbReference>
<comment type="caution">
    <text evidence="6">The sequence shown here is derived from an EMBL/GenBank/DDBJ whole genome shotgun (WGS) entry which is preliminary data.</text>
</comment>
<sequence length="192" mass="21603">MPQSSGRSGGPKPRRRNRRRGRRLKTVDETSAGGLVLDFERRAAAVIGRLDRRGRLLWSLPKGHIEAGETAEQTAVREVAEETGIHSRVLRPLGSIDYWFVAEDRRVHKTVHHFLLEALGGELSDEDVEVTEVAWVPLGELDERLAYADERRLVRRAAELISEHDKTRYDGTGFQNTGYRATGYRTDGAESA</sequence>
<dbReference type="PROSITE" id="PS51462">
    <property type="entry name" value="NUDIX"/>
    <property type="match status" value="1"/>
</dbReference>
<dbReference type="InterPro" id="IPR020084">
    <property type="entry name" value="NUDIX_hydrolase_CS"/>
</dbReference>
<evidence type="ECO:0000259" key="5">
    <source>
        <dbReference type="PROSITE" id="PS51462"/>
    </source>
</evidence>
<evidence type="ECO:0000313" key="6">
    <source>
        <dbReference type="EMBL" id="MFC5056720.1"/>
    </source>
</evidence>
<feature type="domain" description="Nudix hydrolase" evidence="5">
    <location>
        <begin position="17"/>
        <end position="158"/>
    </location>
</feature>
<dbReference type="EMBL" id="JBHSJB010000023">
    <property type="protein sequence ID" value="MFC5056720.1"/>
    <property type="molecule type" value="Genomic_DNA"/>
</dbReference>
<evidence type="ECO:0000256" key="1">
    <source>
        <dbReference type="ARBA" id="ARBA00005582"/>
    </source>
</evidence>
<dbReference type="InterPro" id="IPR015797">
    <property type="entry name" value="NUDIX_hydrolase-like_dom_sf"/>
</dbReference>
<comment type="similarity">
    <text evidence="1 3">Belongs to the Nudix hydrolase family.</text>
</comment>
<dbReference type="InterPro" id="IPR000086">
    <property type="entry name" value="NUDIX_hydrolase_dom"/>
</dbReference>
<dbReference type="SUPFAM" id="SSF55811">
    <property type="entry name" value="Nudix"/>
    <property type="match status" value="1"/>
</dbReference>
<proteinExistence type="inferred from homology"/>
<dbReference type="RefSeq" id="WP_344034463.1">
    <property type="nucleotide sequence ID" value="NZ_BAAAKE010000001.1"/>
</dbReference>
<feature type="compositionally biased region" description="Basic residues" evidence="4">
    <location>
        <begin position="12"/>
        <end position="24"/>
    </location>
</feature>
<keyword evidence="2 3" id="KW-0378">Hydrolase</keyword>
<dbReference type="CDD" id="cd03673">
    <property type="entry name" value="NUDIX_Ap6A_hydrolase"/>
    <property type="match status" value="1"/>
</dbReference>
<gene>
    <name evidence="6" type="ORF">ACFPFM_23615</name>
</gene>
<evidence type="ECO:0000256" key="2">
    <source>
        <dbReference type="ARBA" id="ARBA00022801"/>
    </source>
</evidence>
<dbReference type="Proteomes" id="UP001595833">
    <property type="component" value="Unassembled WGS sequence"/>
</dbReference>
<dbReference type="PANTHER" id="PTHR43736">
    <property type="entry name" value="ADP-RIBOSE PYROPHOSPHATASE"/>
    <property type="match status" value="1"/>
</dbReference>
<evidence type="ECO:0000256" key="3">
    <source>
        <dbReference type="RuleBase" id="RU003476"/>
    </source>
</evidence>
<keyword evidence="7" id="KW-1185">Reference proteome</keyword>
<dbReference type="Pfam" id="PF00293">
    <property type="entry name" value="NUDIX"/>
    <property type="match status" value="1"/>
</dbReference>
<organism evidence="6 7">
    <name type="scientific">Saccharothrix xinjiangensis</name>
    <dbReference type="NCBI Taxonomy" id="204798"/>
    <lineage>
        <taxon>Bacteria</taxon>
        <taxon>Bacillati</taxon>
        <taxon>Actinomycetota</taxon>
        <taxon>Actinomycetes</taxon>
        <taxon>Pseudonocardiales</taxon>
        <taxon>Pseudonocardiaceae</taxon>
        <taxon>Saccharothrix</taxon>
    </lineage>
</organism>
<accession>A0ABV9Y1Y4</accession>
<dbReference type="PROSITE" id="PS00893">
    <property type="entry name" value="NUDIX_BOX"/>
    <property type="match status" value="1"/>
</dbReference>
<evidence type="ECO:0000256" key="4">
    <source>
        <dbReference type="SAM" id="MobiDB-lite"/>
    </source>
</evidence>
<evidence type="ECO:0000313" key="7">
    <source>
        <dbReference type="Proteomes" id="UP001595833"/>
    </source>
</evidence>
<dbReference type="PANTHER" id="PTHR43736:SF1">
    <property type="entry name" value="DIHYDRONEOPTERIN TRIPHOSPHATE DIPHOSPHATASE"/>
    <property type="match status" value="1"/>
</dbReference>
<dbReference type="Gene3D" id="3.90.79.10">
    <property type="entry name" value="Nucleoside Triphosphate Pyrophosphohydrolase"/>
    <property type="match status" value="1"/>
</dbReference>